<feature type="compositionally biased region" description="Polar residues" evidence="8">
    <location>
        <begin position="455"/>
        <end position="469"/>
    </location>
</feature>
<dbReference type="OrthoDB" id="21072at2759"/>
<evidence type="ECO:0000256" key="2">
    <source>
        <dbReference type="ARBA" id="ARBA00010082"/>
    </source>
</evidence>
<feature type="compositionally biased region" description="Low complexity" evidence="8">
    <location>
        <begin position="84"/>
        <end position="97"/>
    </location>
</feature>
<feature type="region of interest" description="Disordered" evidence="8">
    <location>
        <begin position="132"/>
        <end position="181"/>
    </location>
</feature>
<dbReference type="HOGENOM" id="CLU_027589_1_0_1"/>
<dbReference type="InterPro" id="IPR039113">
    <property type="entry name" value="ATG29"/>
</dbReference>
<feature type="compositionally biased region" description="Polar residues" evidence="8">
    <location>
        <begin position="142"/>
        <end position="163"/>
    </location>
</feature>
<dbReference type="EMBL" id="KN847525">
    <property type="protein sequence ID" value="KIV88994.1"/>
    <property type="molecule type" value="Genomic_DNA"/>
</dbReference>
<dbReference type="VEuPathDB" id="FungiDB:PV10_08615"/>
<feature type="compositionally biased region" description="Polar residues" evidence="8">
    <location>
        <begin position="172"/>
        <end position="181"/>
    </location>
</feature>
<dbReference type="RefSeq" id="XP_016220568.1">
    <property type="nucleotide sequence ID" value="XM_016373657.1"/>
</dbReference>
<dbReference type="InterPro" id="IPR039362">
    <property type="entry name" value="ATG29_sf"/>
</dbReference>
<feature type="compositionally biased region" description="Low complexity" evidence="8">
    <location>
        <begin position="640"/>
        <end position="652"/>
    </location>
</feature>
<dbReference type="GeneID" id="27326460"/>
<feature type="compositionally biased region" description="Low complexity" evidence="8">
    <location>
        <begin position="619"/>
        <end position="632"/>
    </location>
</feature>
<comment type="similarity">
    <text evidence="2">Belongs to the ATG29 family.</text>
</comment>
<evidence type="ECO:0000256" key="6">
    <source>
        <dbReference type="ARBA" id="ARBA00023006"/>
    </source>
</evidence>
<dbReference type="Gene3D" id="1.10.10.2570">
    <property type="match status" value="1"/>
</dbReference>
<organism evidence="10 11">
    <name type="scientific">Exophiala mesophila</name>
    <name type="common">Black yeast-like fungus</name>
    <dbReference type="NCBI Taxonomy" id="212818"/>
    <lineage>
        <taxon>Eukaryota</taxon>
        <taxon>Fungi</taxon>
        <taxon>Dikarya</taxon>
        <taxon>Ascomycota</taxon>
        <taxon>Pezizomycotina</taxon>
        <taxon>Eurotiomycetes</taxon>
        <taxon>Chaetothyriomycetidae</taxon>
        <taxon>Chaetothyriales</taxon>
        <taxon>Herpotrichiellaceae</taxon>
        <taxon>Exophiala</taxon>
    </lineage>
</organism>
<evidence type="ECO:0000256" key="4">
    <source>
        <dbReference type="ARBA" id="ARBA00022448"/>
    </source>
</evidence>
<feature type="compositionally biased region" description="Basic and acidic residues" evidence="8">
    <location>
        <begin position="63"/>
        <end position="73"/>
    </location>
</feature>
<feature type="compositionally biased region" description="Polar residues" evidence="8">
    <location>
        <begin position="528"/>
        <end position="537"/>
    </location>
</feature>
<dbReference type="PANTHER" id="PTHR40012">
    <property type="entry name" value="AUTOPHAGY-RELATED PROTEIN 29"/>
    <property type="match status" value="1"/>
</dbReference>
<evidence type="ECO:0000256" key="8">
    <source>
        <dbReference type="SAM" id="MobiDB-lite"/>
    </source>
</evidence>
<gene>
    <name evidence="10" type="ORF">PV10_08615</name>
</gene>
<feature type="compositionally biased region" description="Polar residues" evidence="8">
    <location>
        <begin position="387"/>
        <end position="398"/>
    </location>
</feature>
<dbReference type="GO" id="GO:0015031">
    <property type="term" value="P:protein transport"/>
    <property type="evidence" value="ECO:0007669"/>
    <property type="project" value="UniProtKB-KW"/>
</dbReference>
<feature type="compositionally biased region" description="Polar residues" evidence="8">
    <location>
        <begin position="568"/>
        <end position="608"/>
    </location>
</feature>
<dbReference type="PANTHER" id="PTHR40012:SF1">
    <property type="entry name" value="AUTOPHAGY-RELATED PROTEIN 29"/>
    <property type="match status" value="1"/>
</dbReference>
<evidence type="ECO:0000256" key="3">
    <source>
        <dbReference type="ARBA" id="ARBA00013784"/>
    </source>
</evidence>
<dbReference type="OMA" id="ASIMTVG"/>
<feature type="compositionally biased region" description="Low complexity" evidence="8">
    <location>
        <begin position="284"/>
        <end position="297"/>
    </location>
</feature>
<evidence type="ECO:0000256" key="5">
    <source>
        <dbReference type="ARBA" id="ARBA00022927"/>
    </source>
</evidence>
<evidence type="ECO:0000256" key="1">
    <source>
        <dbReference type="ARBA" id="ARBA00004329"/>
    </source>
</evidence>
<proteinExistence type="inferred from homology"/>
<keyword evidence="6" id="KW-0072">Autophagy</keyword>
<dbReference type="FunFam" id="1.10.10.2570:FF:000001">
    <property type="entry name" value="Autophagy-related protein 29"/>
    <property type="match status" value="1"/>
</dbReference>
<feature type="compositionally biased region" description="Polar residues" evidence="8">
    <location>
        <begin position="653"/>
        <end position="674"/>
    </location>
</feature>
<dbReference type="Proteomes" id="UP000054302">
    <property type="component" value="Unassembled WGS sequence"/>
</dbReference>
<dbReference type="InterPro" id="IPR040666">
    <property type="entry name" value="Atg29_N"/>
</dbReference>
<keyword evidence="11" id="KW-1185">Reference proteome</keyword>
<protein>
    <recommendedName>
        <fullName evidence="3">Autophagy-related protein 29</fullName>
    </recommendedName>
</protein>
<accession>A0A0D1Z516</accession>
<sequence length="741" mass="80015">MERKDDGFDLTPTYGPGYVIQPHHDYTYVKDQKVVADKTSQRRKDEKGEVDLRRRINISSDCATDRSSREYHQPHSMTRRQPRRQIPTTSSSTSTSTIPSDLPHIALARKGGLYIIADTDLSLLPITHPDSPAYRGPLPPENNITKSSRSGTTNATATPSTGRSLKPKVPHTKSSMSTHDSLITNDMSSPAAPTMEDHFTVFVRLPYKRGSFTDPPPVSWSAAKERALWDILSRQSKSNEMDWKSMAERFQVTEKFLLQQAAWLYERQLSQVRAQMRKVGNRQSATPSPAPGSASTSMVGGQAMKRAGSGGSRVPSRLSTQAIGSPIIGAGDSTPGTPAKSRTSLPFRASSGTTNVNVATQSRTTSSAARPLSRQSSKDNEPGAVFPQTQSRRGSMQHQILRSPILPRSSPSIQQTKQESSDSEEDLTQSRNFVRRPNPSSIHRRAVSLRKEIPSQHTGSSTPIDQASGSPIPPQHNQDQEDDDDDEDEDGPSFLPFVAPAANPTSNKTRPSSSSQQDPSATLRGTLYQLQTQNVRPTLNRRGTSERIINSPTVEPPTPRAKDRANTEGRSPSLGSPTTTTIQHGHPVSQGTGISSGNTSTRPLSSPLTRHAPSPAQHRTPLTSTSSRPTISNSNVNPRSNLTTTTSNNSNNHPGSDTSPSMGSSFSDLEDASVTQSALEEALMSGIGNTASIMTVGSTSTSTHPNAANDRATGPAAVAGRATTGIAQALRSRYFDGRDRR</sequence>
<keyword evidence="5" id="KW-0653">Protein transport</keyword>
<comment type="function">
    <text evidence="7">Plays a role in autophagy. Functions at the preautophagosomal structure (PAS) in order to form normal autophagosomes under starvation conditions. Also plays a role in mitophagy and regulation of filamentous growth.</text>
</comment>
<feature type="region of interest" description="Disordered" evidence="8">
    <location>
        <begin position="276"/>
        <end position="674"/>
    </location>
</feature>
<dbReference type="STRING" id="212818.A0A0D1Z516"/>
<feature type="compositionally biased region" description="Acidic residues" evidence="8">
    <location>
        <begin position="480"/>
        <end position="491"/>
    </location>
</feature>
<evidence type="ECO:0000256" key="7">
    <source>
        <dbReference type="ARBA" id="ARBA00060351"/>
    </source>
</evidence>
<evidence type="ECO:0000313" key="10">
    <source>
        <dbReference type="EMBL" id="KIV88994.1"/>
    </source>
</evidence>
<dbReference type="Pfam" id="PF18388">
    <property type="entry name" value="ATG29_N"/>
    <property type="match status" value="1"/>
</dbReference>
<evidence type="ECO:0000313" key="11">
    <source>
        <dbReference type="Proteomes" id="UP000054302"/>
    </source>
</evidence>
<evidence type="ECO:0000259" key="9">
    <source>
        <dbReference type="Pfam" id="PF18388"/>
    </source>
</evidence>
<keyword evidence="4" id="KW-0813">Transport</keyword>
<comment type="subcellular location">
    <subcellularLocation>
        <location evidence="1">Preautophagosomal structure</location>
    </subcellularLocation>
</comment>
<dbReference type="GO" id="GO:0000407">
    <property type="term" value="C:phagophore assembly site"/>
    <property type="evidence" value="ECO:0007669"/>
    <property type="project" value="UniProtKB-SubCell"/>
</dbReference>
<feature type="compositionally biased region" description="Polar residues" evidence="8">
    <location>
        <begin position="503"/>
        <end position="520"/>
    </location>
</feature>
<feature type="region of interest" description="Disordered" evidence="8">
    <location>
        <begin position="57"/>
        <end position="100"/>
    </location>
</feature>
<feature type="compositionally biased region" description="Polar residues" evidence="8">
    <location>
        <begin position="334"/>
        <end position="368"/>
    </location>
</feature>
<feature type="compositionally biased region" description="Low complexity" evidence="8">
    <location>
        <begin position="400"/>
        <end position="413"/>
    </location>
</feature>
<reference evidence="10 11" key="1">
    <citation type="submission" date="2015-01" db="EMBL/GenBank/DDBJ databases">
        <title>The Genome Sequence of Exophiala mesophila CBS40295.</title>
        <authorList>
            <consortium name="The Broad Institute Genomics Platform"/>
            <person name="Cuomo C."/>
            <person name="de Hoog S."/>
            <person name="Gorbushina A."/>
            <person name="Stielow B."/>
            <person name="Teixiera M."/>
            <person name="Abouelleil A."/>
            <person name="Chapman S.B."/>
            <person name="Priest M."/>
            <person name="Young S.K."/>
            <person name="Wortman J."/>
            <person name="Nusbaum C."/>
            <person name="Birren B."/>
        </authorList>
    </citation>
    <scope>NUCLEOTIDE SEQUENCE [LARGE SCALE GENOMIC DNA]</scope>
    <source>
        <strain evidence="10 11">CBS 40295</strain>
    </source>
</reference>
<dbReference type="AlphaFoldDB" id="A0A0D1Z516"/>
<name>A0A0D1Z516_EXOME</name>
<feature type="domain" description="Atg29 N-terminal" evidence="9">
    <location>
        <begin position="199"/>
        <end position="252"/>
    </location>
</feature>
<feature type="region of interest" description="Disordered" evidence="8">
    <location>
        <begin position="698"/>
        <end position="724"/>
    </location>
</feature>
<dbReference type="GO" id="GO:0000045">
    <property type="term" value="P:autophagosome assembly"/>
    <property type="evidence" value="ECO:0007669"/>
    <property type="project" value="InterPro"/>
</dbReference>